<organism evidence="2">
    <name type="scientific">Psorophora albipes</name>
    <dbReference type="NCBI Taxonomy" id="869069"/>
    <lineage>
        <taxon>Eukaryota</taxon>
        <taxon>Metazoa</taxon>
        <taxon>Ecdysozoa</taxon>
        <taxon>Arthropoda</taxon>
        <taxon>Hexapoda</taxon>
        <taxon>Insecta</taxon>
        <taxon>Pterygota</taxon>
        <taxon>Neoptera</taxon>
        <taxon>Endopterygota</taxon>
        <taxon>Diptera</taxon>
        <taxon>Nematocera</taxon>
        <taxon>Culicoidea</taxon>
        <taxon>Culicidae</taxon>
        <taxon>Culicinae</taxon>
        <taxon>Aedini</taxon>
        <taxon>Psorophora</taxon>
    </lineage>
</organism>
<keyword evidence="1" id="KW-1133">Transmembrane helix</keyword>
<keyword evidence="1" id="KW-0812">Transmembrane</keyword>
<evidence type="ECO:0000256" key="1">
    <source>
        <dbReference type="SAM" id="Phobius"/>
    </source>
</evidence>
<evidence type="ECO:0000313" key="2">
    <source>
        <dbReference type="EMBL" id="JAA94475.1"/>
    </source>
</evidence>
<dbReference type="EMBL" id="GALA01000377">
    <property type="protein sequence ID" value="JAA94475.1"/>
    <property type="molecule type" value="mRNA"/>
</dbReference>
<accession>T1DFY9</accession>
<proteinExistence type="evidence at transcript level"/>
<sequence length="80" mass="9019">MLTSKKMLFQLVMCCVLCVFHGVIGYLVFIIFRSQRVICSIVDNCSDFTISSYAAAILTSKMLFQPILLLSKWCDIVNSS</sequence>
<dbReference type="AlphaFoldDB" id="T1DFY9"/>
<protein>
    <submittedName>
        <fullName evidence="2">Putative secreted protein</fullName>
    </submittedName>
</protein>
<keyword evidence="1" id="KW-0472">Membrane</keyword>
<feature type="transmembrane region" description="Helical" evidence="1">
    <location>
        <begin position="7"/>
        <end position="32"/>
    </location>
</feature>
<name>T1DFY9_9DIPT</name>
<reference evidence="2" key="1">
    <citation type="journal article" date="2013" name="BMC Genomics">
        <title>A deep insight into the sialotranscriptome of the mosquito, Psorophora albipes.</title>
        <authorList>
            <person name="Chagas A.C."/>
            <person name="Calvo E."/>
            <person name="Rios-Velasquez C.M."/>
            <person name="Pessoa F.A."/>
            <person name="Medeiros J.F."/>
            <person name="Ribeiro J.M."/>
        </authorList>
    </citation>
    <scope>NUCLEOTIDE SEQUENCE</scope>
</reference>